<sequence length="109" mass="11371">MAAVAEEQICMRCTRPVALAPEDYELFERMHGVCFHYDFEHDADVDADCGVPGCPSGLLPPGAPGPAAQQALADVAGALAGGWRVEPQGPAELLLTRGGDVVRVLVAEG</sequence>
<evidence type="ECO:0000313" key="1">
    <source>
        <dbReference type="EMBL" id="GAA4972650.1"/>
    </source>
</evidence>
<name>A0ABP9HKL6_9ACTN</name>
<accession>A0ABP9HKL6</accession>
<dbReference type="Proteomes" id="UP001501195">
    <property type="component" value="Unassembled WGS sequence"/>
</dbReference>
<keyword evidence="2" id="KW-1185">Reference proteome</keyword>
<comment type="caution">
    <text evidence="1">The sequence shown here is derived from an EMBL/GenBank/DDBJ whole genome shotgun (WGS) entry which is preliminary data.</text>
</comment>
<evidence type="ECO:0000313" key="2">
    <source>
        <dbReference type="Proteomes" id="UP001501195"/>
    </source>
</evidence>
<proteinExistence type="predicted"/>
<gene>
    <name evidence="1" type="ORF">GCM10023225_12720</name>
</gene>
<reference evidence="2" key="1">
    <citation type="journal article" date="2019" name="Int. J. Syst. Evol. Microbiol.">
        <title>The Global Catalogue of Microorganisms (GCM) 10K type strain sequencing project: providing services to taxonomists for standard genome sequencing and annotation.</title>
        <authorList>
            <consortium name="The Broad Institute Genomics Platform"/>
            <consortium name="The Broad Institute Genome Sequencing Center for Infectious Disease"/>
            <person name="Wu L."/>
            <person name="Ma J."/>
        </authorList>
    </citation>
    <scope>NUCLEOTIDE SEQUENCE [LARGE SCALE GENOMIC DNA]</scope>
    <source>
        <strain evidence="2">JCM 18126</strain>
    </source>
</reference>
<protein>
    <submittedName>
        <fullName evidence="1">Uncharacterized protein</fullName>
    </submittedName>
</protein>
<organism evidence="1 2">
    <name type="scientific">Kineococcus glutinatus</name>
    <dbReference type="NCBI Taxonomy" id="1070872"/>
    <lineage>
        <taxon>Bacteria</taxon>
        <taxon>Bacillati</taxon>
        <taxon>Actinomycetota</taxon>
        <taxon>Actinomycetes</taxon>
        <taxon>Kineosporiales</taxon>
        <taxon>Kineosporiaceae</taxon>
        <taxon>Kineococcus</taxon>
    </lineage>
</organism>
<dbReference type="EMBL" id="BAABIL010000166">
    <property type="protein sequence ID" value="GAA4972650.1"/>
    <property type="molecule type" value="Genomic_DNA"/>
</dbReference>